<sequence length="97" mass="10596">MEKTSIESKTDLAFKYPDDRPPHPSDEEPRFIVGLIGTSMLRIPFYIAAVVGAQLLHCEEVKGCLATPAQLSGKAGILTYGLAEAGTGITWHLLVRW</sequence>
<keyword evidence="3" id="KW-1185">Reference proteome</keyword>
<protein>
    <submittedName>
        <fullName evidence="2">Uncharacterized protein</fullName>
    </submittedName>
</protein>
<feature type="region of interest" description="Disordered" evidence="1">
    <location>
        <begin position="1"/>
        <end position="28"/>
    </location>
</feature>
<evidence type="ECO:0000313" key="2">
    <source>
        <dbReference type="EMBL" id="KAK3047987.1"/>
    </source>
</evidence>
<accession>A0AAJ0G8G5</accession>
<gene>
    <name evidence="2" type="ORF">LTR09_010662</name>
</gene>
<comment type="caution">
    <text evidence="2">The sequence shown here is derived from an EMBL/GenBank/DDBJ whole genome shotgun (WGS) entry which is preliminary data.</text>
</comment>
<reference evidence="2" key="1">
    <citation type="submission" date="2023-04" db="EMBL/GenBank/DDBJ databases">
        <title>Black Yeasts Isolated from many extreme environments.</title>
        <authorList>
            <person name="Coleine C."/>
            <person name="Stajich J.E."/>
            <person name="Selbmann L."/>
        </authorList>
    </citation>
    <scope>NUCLEOTIDE SEQUENCE</scope>
    <source>
        <strain evidence="2">CCFEE 5312</strain>
    </source>
</reference>
<dbReference type="EMBL" id="JAWDJX010000054">
    <property type="protein sequence ID" value="KAK3047987.1"/>
    <property type="molecule type" value="Genomic_DNA"/>
</dbReference>
<evidence type="ECO:0000256" key="1">
    <source>
        <dbReference type="SAM" id="MobiDB-lite"/>
    </source>
</evidence>
<name>A0AAJ0G8G5_9PEZI</name>
<dbReference type="AlphaFoldDB" id="A0AAJ0G8G5"/>
<proteinExistence type="predicted"/>
<dbReference type="Proteomes" id="UP001271007">
    <property type="component" value="Unassembled WGS sequence"/>
</dbReference>
<evidence type="ECO:0000313" key="3">
    <source>
        <dbReference type="Proteomes" id="UP001271007"/>
    </source>
</evidence>
<organism evidence="2 3">
    <name type="scientific">Extremus antarcticus</name>
    <dbReference type="NCBI Taxonomy" id="702011"/>
    <lineage>
        <taxon>Eukaryota</taxon>
        <taxon>Fungi</taxon>
        <taxon>Dikarya</taxon>
        <taxon>Ascomycota</taxon>
        <taxon>Pezizomycotina</taxon>
        <taxon>Dothideomycetes</taxon>
        <taxon>Dothideomycetidae</taxon>
        <taxon>Mycosphaerellales</taxon>
        <taxon>Extremaceae</taxon>
        <taxon>Extremus</taxon>
    </lineage>
</organism>